<keyword evidence="1" id="KW-1133">Transmembrane helix</keyword>
<name>A0AA42QY82_ENTCL</name>
<dbReference type="InterPro" id="IPR004711">
    <property type="entry name" value="Benzoate_Transporter"/>
</dbReference>
<dbReference type="EMBL" id="JAOCIY010000032">
    <property type="protein sequence ID" value="MDH1480376.1"/>
    <property type="molecule type" value="Genomic_DNA"/>
</dbReference>
<comment type="caution">
    <text evidence="2">The sequence shown here is derived from an EMBL/GenBank/DDBJ whole genome shotgun (WGS) entry which is preliminary data.</text>
</comment>
<dbReference type="PANTHER" id="PTHR30199">
    <property type="entry name" value="MFS FAMILY TRANSPORTER, PREDICTED SUBSTRATE BENZOATE"/>
    <property type="match status" value="1"/>
</dbReference>
<proteinExistence type="predicted"/>
<feature type="transmembrane region" description="Helical" evidence="1">
    <location>
        <begin position="380"/>
        <end position="413"/>
    </location>
</feature>
<keyword evidence="1" id="KW-0812">Transmembrane</keyword>
<feature type="transmembrane region" description="Helical" evidence="1">
    <location>
        <begin position="291"/>
        <end position="307"/>
    </location>
</feature>
<dbReference type="GO" id="GO:0042925">
    <property type="term" value="F:benzoate transmembrane transporter activity"/>
    <property type="evidence" value="ECO:0007669"/>
    <property type="project" value="InterPro"/>
</dbReference>
<feature type="transmembrane region" description="Helical" evidence="1">
    <location>
        <begin position="350"/>
        <end position="368"/>
    </location>
</feature>
<feature type="transmembrane region" description="Helical" evidence="1">
    <location>
        <begin position="150"/>
        <end position="169"/>
    </location>
</feature>
<accession>A0AA42QY82</accession>
<evidence type="ECO:0000256" key="1">
    <source>
        <dbReference type="SAM" id="Phobius"/>
    </source>
</evidence>
<protein>
    <submittedName>
        <fullName evidence="2">Benzoate/H(+) symporter BenE family transporter</fullName>
    </submittedName>
</protein>
<feature type="transmembrane region" description="Helical" evidence="1">
    <location>
        <begin position="319"/>
        <end position="344"/>
    </location>
</feature>
<feature type="transmembrane region" description="Helical" evidence="1">
    <location>
        <begin position="74"/>
        <end position="96"/>
    </location>
</feature>
<dbReference type="Pfam" id="PF03594">
    <property type="entry name" value="BenE"/>
    <property type="match status" value="1"/>
</dbReference>
<evidence type="ECO:0000313" key="3">
    <source>
        <dbReference type="Proteomes" id="UP001161707"/>
    </source>
</evidence>
<keyword evidence="1" id="KW-0472">Membrane</keyword>
<dbReference type="Proteomes" id="UP001161707">
    <property type="component" value="Unassembled WGS sequence"/>
</dbReference>
<dbReference type="NCBIfam" id="TIGR00843">
    <property type="entry name" value="benE"/>
    <property type="match status" value="1"/>
</dbReference>
<organism evidence="2 3">
    <name type="scientific">Enterobacter cloacae</name>
    <dbReference type="NCBI Taxonomy" id="550"/>
    <lineage>
        <taxon>Bacteria</taxon>
        <taxon>Pseudomonadati</taxon>
        <taxon>Pseudomonadota</taxon>
        <taxon>Gammaproteobacteria</taxon>
        <taxon>Enterobacterales</taxon>
        <taxon>Enterobacteriaceae</taxon>
        <taxon>Enterobacter</taxon>
        <taxon>Enterobacter cloacae complex</taxon>
    </lineage>
</organism>
<gene>
    <name evidence="2" type="ORF">N5E88_12855</name>
</gene>
<sequence>MFPPEGVSISLVRYNAQCYLIADVITHNGDIMRQSAPLFPAILAGFVAVLVGYASSAAIIWQAAAAAGASAQQIAGWMTALGFGMGISTLALSWWYKAPVLTAWSTPGAALLATSLHGITLAETIGIFIFANGLILLCGLTGLFARLMKLIPHSLAAAMLAGVLLRFGLQTFSHLDGHFLLCGSMIAAWLVAKALAPRYAIVATLITGSVVAWAGGDVVTNRLTLSLVMPQFIAPAFSLTSLVSIGLPFFLVTMASQNAPGVATMKASGYPLAVSPLMIATGGLALLLSPFGVYSICIAAITAAICQSPDAHPDASKRWLAAMAAGGFYLLAGVFGGSLTGLMAALPPSWIQTLAGLALLGTISGSLYQALHNETERDAAIVTFLMTASGVALLGIGSAFWGLVLGGVCFAVLSRLRRA</sequence>
<dbReference type="GO" id="GO:0005886">
    <property type="term" value="C:plasma membrane"/>
    <property type="evidence" value="ECO:0007669"/>
    <property type="project" value="TreeGrafter"/>
</dbReference>
<reference evidence="2" key="1">
    <citation type="submission" date="2022-09" db="EMBL/GenBank/DDBJ databases">
        <title>Intensive care unit water sources are persistently colonized with multi-drug resistant bacteria and are the site of extensive horizontal gene transfer of antibiotic resistance genes.</title>
        <authorList>
            <person name="Diorio-Toth L."/>
        </authorList>
    </citation>
    <scope>NUCLEOTIDE SEQUENCE</scope>
    <source>
        <strain evidence="2">GD03711</strain>
    </source>
</reference>
<feature type="transmembrane region" description="Helical" evidence="1">
    <location>
        <begin position="236"/>
        <end position="255"/>
    </location>
</feature>
<dbReference type="RefSeq" id="WP_256737076.1">
    <property type="nucleotide sequence ID" value="NZ_CP073310.1"/>
</dbReference>
<evidence type="ECO:0000313" key="2">
    <source>
        <dbReference type="EMBL" id="MDH1480376.1"/>
    </source>
</evidence>
<dbReference type="AlphaFoldDB" id="A0AA42QY82"/>
<feature type="transmembrane region" description="Helical" evidence="1">
    <location>
        <begin position="199"/>
        <end position="216"/>
    </location>
</feature>
<feature type="transmembrane region" description="Helical" evidence="1">
    <location>
        <begin position="116"/>
        <end position="138"/>
    </location>
</feature>
<feature type="transmembrane region" description="Helical" evidence="1">
    <location>
        <begin position="38"/>
        <end position="62"/>
    </location>
</feature>
<dbReference type="PANTHER" id="PTHR30199:SF0">
    <property type="entry name" value="INNER MEMBRANE PROTEIN YDCO"/>
    <property type="match status" value="1"/>
</dbReference>
<feature type="transmembrane region" description="Helical" evidence="1">
    <location>
        <begin position="175"/>
        <end position="192"/>
    </location>
</feature>